<evidence type="ECO:0000313" key="14">
    <source>
        <dbReference type="EMBL" id="EKF85910.1"/>
    </source>
</evidence>
<feature type="binding site" evidence="11">
    <location>
        <position position="178"/>
    </location>
    <ligand>
        <name>ATP</name>
        <dbReference type="ChEBI" id="CHEBI:30616"/>
    </ligand>
</feature>
<keyword evidence="4 10" id="KW-0808">Transferase</keyword>
<feature type="binding site" evidence="11">
    <location>
        <position position="223"/>
    </location>
    <ligand>
        <name>ATP</name>
        <dbReference type="ChEBI" id="CHEBI:30616"/>
    </ligand>
</feature>
<dbReference type="PATRIC" id="fig|1204725.3.peg.1096"/>
<feature type="site" description="Transition state stabilizer" evidence="12">
    <location>
        <position position="14"/>
    </location>
</feature>
<feature type="binding site" evidence="11">
    <location>
        <position position="48"/>
    </location>
    <ligand>
        <name>ATP</name>
        <dbReference type="ChEBI" id="CHEBI:30616"/>
    </ligand>
</feature>
<name>K2RT47_METFP</name>
<proteinExistence type="inferred from homology"/>
<dbReference type="InterPro" id="IPR001057">
    <property type="entry name" value="Glu/AcGlu_kinase"/>
</dbReference>
<dbReference type="GO" id="GO:0016114">
    <property type="term" value="P:terpenoid biosynthetic process"/>
    <property type="evidence" value="ECO:0007669"/>
    <property type="project" value="TreeGrafter"/>
</dbReference>
<comment type="caution">
    <text evidence="14">The sequence shown here is derived from an EMBL/GenBank/DDBJ whole genome shotgun (WGS) entry which is preliminary data.</text>
</comment>
<dbReference type="AlphaFoldDB" id="K2RT47"/>
<evidence type="ECO:0000256" key="5">
    <source>
        <dbReference type="ARBA" id="ARBA00022741"/>
    </source>
</evidence>
<feature type="binding site" evidence="11">
    <location>
        <begin position="5"/>
        <end position="9"/>
    </location>
    <ligand>
        <name>ATP</name>
        <dbReference type="ChEBI" id="CHEBI:30616"/>
    </ligand>
</feature>
<dbReference type="PANTHER" id="PTHR43654">
    <property type="entry name" value="GLUTAMATE 5-KINASE"/>
    <property type="match status" value="1"/>
</dbReference>
<evidence type="ECO:0000256" key="3">
    <source>
        <dbReference type="ARBA" id="ARBA00017267"/>
    </source>
</evidence>
<dbReference type="InterPro" id="IPR024192">
    <property type="entry name" value="Fosfomycin_R_FomA-type"/>
</dbReference>
<dbReference type="GO" id="GO:0005524">
    <property type="term" value="F:ATP binding"/>
    <property type="evidence" value="ECO:0007669"/>
    <property type="project" value="UniProtKB-KW"/>
</dbReference>
<dbReference type="PRINTS" id="PR00474">
    <property type="entry name" value="GLU5KINASE"/>
</dbReference>
<evidence type="ECO:0000256" key="12">
    <source>
        <dbReference type="PIRSR" id="PIRSR016496-2"/>
    </source>
</evidence>
<keyword evidence="8" id="KW-0414">Isoprene biosynthesis</keyword>
<feature type="binding site" evidence="11">
    <location>
        <position position="52"/>
    </location>
    <ligand>
        <name>substrate</name>
    </ligand>
</feature>
<comment type="catalytic activity">
    <reaction evidence="9 10">
        <text>isopentenyl phosphate + ATP = isopentenyl diphosphate + ADP</text>
        <dbReference type="Rhea" id="RHEA:33963"/>
        <dbReference type="ChEBI" id="CHEBI:30616"/>
        <dbReference type="ChEBI" id="CHEBI:65078"/>
        <dbReference type="ChEBI" id="CHEBI:128769"/>
        <dbReference type="ChEBI" id="CHEBI:456216"/>
        <dbReference type="EC" id="2.7.4.26"/>
    </reaction>
</comment>
<dbReference type="InterPro" id="IPR036393">
    <property type="entry name" value="AceGlu_kinase-like_sf"/>
</dbReference>
<sequence length="265" mass="29085">MIILKLGGSVITRKDATKPTLDPVNLDRIAQEIARSGNRKLIIIHGAGSFGHLHARKYEIGSPITTPEELERKKMGFTLTQNSVKNLNHFVCHYLLNYEIPAVAVPPSSFIITENKRIKSANLEIVEKYLEMGLVPVLYGDVVMDTDESIQMAVVSGDQLVNYLSKELQPERIILGSDVDGIYDSDPKTHSQAQLLEEVKSMEDLKFLEGARTVDVTGGMAGKLTELLELAGKGIESELINVGCEGLLESALKGEKVRGTIISKQ</sequence>
<evidence type="ECO:0000256" key="8">
    <source>
        <dbReference type="ARBA" id="ARBA00023229"/>
    </source>
</evidence>
<feature type="domain" description="Aspartate/glutamate/uridylate kinase" evidence="13">
    <location>
        <begin position="1"/>
        <end position="240"/>
    </location>
</feature>
<dbReference type="EC" id="2.7.4.26" evidence="2 10"/>
<evidence type="ECO:0000259" key="13">
    <source>
        <dbReference type="Pfam" id="PF00696"/>
    </source>
</evidence>
<keyword evidence="7 10" id="KW-0067">ATP-binding</keyword>
<keyword evidence="6 10" id="KW-0418">Kinase</keyword>
<feature type="binding site" evidence="11">
    <location>
        <position position="47"/>
    </location>
    <ligand>
        <name>substrate</name>
    </ligand>
</feature>
<dbReference type="CDD" id="cd04241">
    <property type="entry name" value="AAK_FomA-like"/>
    <property type="match status" value="1"/>
</dbReference>
<gene>
    <name evidence="14" type="ORF">A994_05471</name>
</gene>
<dbReference type="GO" id="GO:0016301">
    <property type="term" value="F:kinase activity"/>
    <property type="evidence" value="ECO:0007669"/>
    <property type="project" value="UniProtKB-KW"/>
</dbReference>
<dbReference type="NCBIfam" id="NF040647">
    <property type="entry name" value="IPPK_Arch"/>
    <property type="match status" value="1"/>
</dbReference>
<evidence type="ECO:0000256" key="2">
    <source>
        <dbReference type="ARBA" id="ARBA00012908"/>
    </source>
</evidence>
<evidence type="ECO:0000256" key="10">
    <source>
        <dbReference type="PIRNR" id="PIRNR016496"/>
    </source>
</evidence>
<evidence type="ECO:0000256" key="9">
    <source>
        <dbReference type="ARBA" id="ARBA00049063"/>
    </source>
</evidence>
<evidence type="ECO:0000256" key="7">
    <source>
        <dbReference type="ARBA" id="ARBA00022840"/>
    </source>
</evidence>
<evidence type="ECO:0000256" key="6">
    <source>
        <dbReference type="ARBA" id="ARBA00022777"/>
    </source>
</evidence>
<comment type="function">
    <text evidence="10">Catalyzes the formation of isopentenyl diphosphate (IPP), the building block of all isoprenoids.</text>
</comment>
<evidence type="ECO:0000313" key="15">
    <source>
        <dbReference type="Proteomes" id="UP000007360"/>
    </source>
</evidence>
<dbReference type="SUPFAM" id="SSF53633">
    <property type="entry name" value="Carbamate kinase-like"/>
    <property type="match status" value="1"/>
</dbReference>
<keyword evidence="5 10" id="KW-0547">Nucleotide-binding</keyword>
<comment type="subunit">
    <text evidence="10">Homodimer.</text>
</comment>
<dbReference type="Pfam" id="PF00696">
    <property type="entry name" value="AA_kinase"/>
    <property type="match status" value="1"/>
</dbReference>
<dbReference type="EMBL" id="AMPO01000004">
    <property type="protein sequence ID" value="EKF85910.1"/>
    <property type="molecule type" value="Genomic_DNA"/>
</dbReference>
<dbReference type="InterPro" id="IPR001048">
    <property type="entry name" value="Asp/Glu/Uridylate_kinase"/>
</dbReference>
<keyword evidence="15" id="KW-1185">Reference proteome</keyword>
<evidence type="ECO:0000256" key="11">
    <source>
        <dbReference type="PIRSR" id="PIRSR016496-1"/>
    </source>
</evidence>
<dbReference type="Proteomes" id="UP000007360">
    <property type="component" value="Unassembled WGS sequence"/>
</dbReference>
<feature type="binding site" evidence="11">
    <location>
        <position position="219"/>
    </location>
    <ligand>
        <name>ATP</name>
        <dbReference type="ChEBI" id="CHEBI:30616"/>
    </ligand>
</feature>
<evidence type="ECO:0000256" key="4">
    <source>
        <dbReference type="ARBA" id="ARBA00022679"/>
    </source>
</evidence>
<reference evidence="14 15" key="1">
    <citation type="journal article" date="2012" name="J. Bacteriol.">
        <title>Draft genome sequence of Methanobacterium formicicum DSM 3637, an archaebacterium isolated from the methane producer amoeba Pelomyxa palustris.</title>
        <authorList>
            <person name="Gutierrez G."/>
        </authorList>
    </citation>
    <scope>NUCLEOTIDE SEQUENCE [LARGE SCALE GENOMIC DNA]</scope>
    <source>
        <strain evidence="15">DSM 3637 / PP1</strain>
    </source>
</reference>
<dbReference type="OrthoDB" id="15328at2157"/>
<feature type="binding site" evidence="11">
    <location>
        <begin position="183"/>
        <end position="188"/>
    </location>
    <ligand>
        <name>ATP</name>
        <dbReference type="ChEBI" id="CHEBI:30616"/>
    </ligand>
</feature>
<dbReference type="Gene3D" id="3.40.1160.10">
    <property type="entry name" value="Acetylglutamate kinase-like"/>
    <property type="match status" value="1"/>
</dbReference>
<feature type="binding site" evidence="11">
    <location>
        <position position="157"/>
    </location>
    <ligand>
        <name>substrate</name>
    </ligand>
</feature>
<dbReference type="GO" id="GO:0102043">
    <property type="term" value="F:isopentenyl phosphate kinase activity"/>
    <property type="evidence" value="ECO:0007669"/>
    <property type="project" value="UniProtKB-EC"/>
</dbReference>
<dbReference type="GO" id="GO:0005829">
    <property type="term" value="C:cytosol"/>
    <property type="evidence" value="ECO:0007669"/>
    <property type="project" value="TreeGrafter"/>
</dbReference>
<dbReference type="PIRSF" id="PIRSF016496">
    <property type="entry name" value="Kin_FomA"/>
    <property type="match status" value="1"/>
</dbReference>
<comment type="similarity">
    <text evidence="1 10">Belongs to the isopentenyl phosphate kinase family.</text>
</comment>
<accession>K2RT47</accession>
<dbReference type="PANTHER" id="PTHR43654:SF1">
    <property type="entry name" value="ISOPENTENYL PHOSPHATE KINASE"/>
    <property type="match status" value="1"/>
</dbReference>
<dbReference type="RefSeq" id="WP_004030350.1">
    <property type="nucleotide sequence ID" value="NZ_AMPO01000004.1"/>
</dbReference>
<protein>
    <recommendedName>
        <fullName evidence="3 10">Isopentenyl phosphate kinase</fullName>
        <shortName evidence="10">IPK</shortName>
        <ecNumber evidence="2 10">2.7.4.26</ecNumber>
    </recommendedName>
</protein>
<evidence type="ECO:0000256" key="1">
    <source>
        <dbReference type="ARBA" id="ARBA00010540"/>
    </source>
</evidence>
<organism evidence="14 15">
    <name type="scientific">Methanobacterium formicicum (strain DSM 3637 / PP1)</name>
    <dbReference type="NCBI Taxonomy" id="1204725"/>
    <lineage>
        <taxon>Archaea</taxon>
        <taxon>Methanobacteriati</taxon>
        <taxon>Methanobacteriota</taxon>
        <taxon>Methanomada group</taxon>
        <taxon>Methanobacteria</taxon>
        <taxon>Methanobacteriales</taxon>
        <taxon>Methanobacteriaceae</taxon>
        <taxon>Methanobacterium</taxon>
    </lineage>
</organism>